<protein>
    <submittedName>
        <fullName evidence="1">Uncharacterized protein</fullName>
    </submittedName>
</protein>
<evidence type="ECO:0000313" key="1">
    <source>
        <dbReference type="EMBL" id="AIW22945.1"/>
    </source>
</evidence>
<dbReference type="KEGG" id="vcy:IX92_28370"/>
<proteinExistence type="predicted"/>
<keyword evidence="2" id="KW-1185">Reference proteome</keyword>
<organism evidence="1 2">
    <name type="scientific">Vibrio coralliilyticus</name>
    <dbReference type="NCBI Taxonomy" id="190893"/>
    <lineage>
        <taxon>Bacteria</taxon>
        <taxon>Pseudomonadati</taxon>
        <taxon>Pseudomonadota</taxon>
        <taxon>Gammaproteobacteria</taxon>
        <taxon>Vibrionales</taxon>
        <taxon>Vibrionaceae</taxon>
        <taxon>Vibrio</taxon>
    </lineage>
</organism>
<reference evidence="1 2" key="1">
    <citation type="submission" date="2014-10" db="EMBL/GenBank/DDBJ databases">
        <title>The Complete Genome Sequence for the Shellfish Pathogen Vibrio coralliilyticus RE98 Isolated from a Shellfish Hatchery.</title>
        <authorList>
            <person name="Richards G.P."/>
            <person name="Bono J.L."/>
            <person name="Watson M.A."/>
            <person name="Needleman D.S."/>
        </authorList>
    </citation>
    <scope>NUCLEOTIDE SEQUENCE [LARGE SCALE GENOMIC DNA]</scope>
    <source>
        <strain evidence="1 2">RE98</strain>
        <plasmid evidence="1 2">p319</plasmid>
    </source>
</reference>
<dbReference type="AlphaFoldDB" id="A0AAE5GIS0"/>
<dbReference type="Proteomes" id="UP000030081">
    <property type="component" value="Plasmid p319"/>
</dbReference>
<dbReference type="GeneID" id="93945041"/>
<accession>A0AAE5GIS0</accession>
<name>A0AAE5GIS0_9VIBR</name>
<dbReference type="EMBL" id="CP009620">
    <property type="protein sequence ID" value="AIW22945.1"/>
    <property type="molecule type" value="Genomic_DNA"/>
</dbReference>
<geneLocation type="plasmid" evidence="1 2">
    <name>p319</name>
</geneLocation>
<evidence type="ECO:0000313" key="2">
    <source>
        <dbReference type="Proteomes" id="UP000030081"/>
    </source>
</evidence>
<gene>
    <name evidence="1" type="ORF">IX92_28370</name>
</gene>
<keyword evidence="1" id="KW-0614">Plasmid</keyword>
<dbReference type="RefSeq" id="WP_043011878.1">
    <property type="nucleotide sequence ID" value="NZ_CM004384.1"/>
</dbReference>
<sequence>MGMRRVSLVRAINIDFLVTWVDRARQQKKVNAILLEACGRYLWIRLLPASALCEASVLERIQILGLDVGHQRLVTAVCEIDTPGVISRLVDDLCHQYAQRR</sequence>